<evidence type="ECO:0000313" key="4">
    <source>
        <dbReference type="EMBL" id="RVU18208.1"/>
    </source>
</evidence>
<dbReference type="Gene3D" id="1.10.530.10">
    <property type="match status" value="1"/>
</dbReference>
<sequence length="262" mass="27219">MVLAGLGAARAEPASAPPVPPPRPTSFAAPAPAGPVPAGPVPAAPVPAAPVPLATAPVPAAAAGGERARFLALIARQAGIEGMPAEVAQAVAHVESGYNPGVIGGVGEIGLMQVRPGTAAMLGFRGTPEDLAVPETNVRYGVRYLAQAWRLADGDLCRALMKYRAGHGSEFMSPLSVTYCARARAYLSGSTLVASLPGTGRVPTFVARREPLGALAALAATRGLKRGSPDFQRVFWSRREAQIRKLREQVQAGWRARGWRPT</sequence>
<feature type="domain" description="Transglycosylase SLT" evidence="3">
    <location>
        <begin position="75"/>
        <end position="169"/>
    </location>
</feature>
<dbReference type="OrthoDB" id="9788661at2"/>
<dbReference type="EMBL" id="SACP01000010">
    <property type="protein sequence ID" value="RVU18208.1"/>
    <property type="molecule type" value="Genomic_DNA"/>
</dbReference>
<accession>A0A3S2VAP6</accession>
<comment type="similarity">
    <text evidence="1">Belongs to the virb1 family.</text>
</comment>
<keyword evidence="5" id="KW-1185">Reference proteome</keyword>
<evidence type="ECO:0000259" key="3">
    <source>
        <dbReference type="Pfam" id="PF01464"/>
    </source>
</evidence>
<dbReference type="SUPFAM" id="SSF53955">
    <property type="entry name" value="Lysozyme-like"/>
    <property type="match status" value="1"/>
</dbReference>
<dbReference type="Proteomes" id="UP000286997">
    <property type="component" value="Unassembled WGS sequence"/>
</dbReference>
<comment type="caution">
    <text evidence="4">The sequence shown here is derived from an EMBL/GenBank/DDBJ whole genome shotgun (WGS) entry which is preliminary data.</text>
</comment>
<dbReference type="InterPro" id="IPR023346">
    <property type="entry name" value="Lysozyme-like_dom_sf"/>
</dbReference>
<reference evidence="4 5" key="1">
    <citation type="submission" date="2019-01" db="EMBL/GenBank/DDBJ databases">
        <authorList>
            <person name="Chen W.-M."/>
        </authorList>
    </citation>
    <scope>NUCLEOTIDE SEQUENCE [LARGE SCALE GENOMIC DNA]</scope>
    <source>
        <strain evidence="4 5">TER-1</strain>
    </source>
</reference>
<dbReference type="Pfam" id="PF01464">
    <property type="entry name" value="SLT"/>
    <property type="match status" value="1"/>
</dbReference>
<feature type="region of interest" description="Disordered" evidence="2">
    <location>
        <begin position="1"/>
        <end position="33"/>
    </location>
</feature>
<name>A0A3S2VAP6_9HYPH</name>
<gene>
    <name evidence="4" type="ORF">EOE48_12280</name>
</gene>
<organism evidence="4 5">
    <name type="scientific">Methylobacterium oryzihabitans</name>
    <dbReference type="NCBI Taxonomy" id="2499852"/>
    <lineage>
        <taxon>Bacteria</taxon>
        <taxon>Pseudomonadati</taxon>
        <taxon>Pseudomonadota</taxon>
        <taxon>Alphaproteobacteria</taxon>
        <taxon>Hyphomicrobiales</taxon>
        <taxon>Methylobacteriaceae</taxon>
        <taxon>Methylobacterium</taxon>
    </lineage>
</organism>
<evidence type="ECO:0000313" key="5">
    <source>
        <dbReference type="Proteomes" id="UP000286997"/>
    </source>
</evidence>
<proteinExistence type="inferred from homology"/>
<evidence type="ECO:0000256" key="1">
    <source>
        <dbReference type="ARBA" id="ARBA00009387"/>
    </source>
</evidence>
<dbReference type="AlphaFoldDB" id="A0A3S2VAP6"/>
<feature type="compositionally biased region" description="Pro residues" evidence="2">
    <location>
        <begin position="15"/>
        <end position="24"/>
    </location>
</feature>
<protein>
    <submittedName>
        <fullName evidence="4">Lytic transglycosylase domain-containing protein</fullName>
    </submittedName>
</protein>
<dbReference type="InterPro" id="IPR008258">
    <property type="entry name" value="Transglycosylase_SLT_dom_1"/>
</dbReference>
<evidence type="ECO:0000256" key="2">
    <source>
        <dbReference type="SAM" id="MobiDB-lite"/>
    </source>
</evidence>